<evidence type="ECO:0000256" key="2">
    <source>
        <dbReference type="SAM" id="MobiDB-lite"/>
    </source>
</evidence>
<evidence type="ECO:0000313" key="4">
    <source>
        <dbReference type="Proteomes" id="UP000507245"/>
    </source>
</evidence>
<reference evidence="4" key="1">
    <citation type="journal article" date="2020" name="Genome Biol.">
        <title>Gamete binning: chromosome-level and haplotype-resolved genome assembly enabled by high-throughput single-cell sequencing of gamete genomes.</title>
        <authorList>
            <person name="Campoy J.A."/>
            <person name="Sun H."/>
            <person name="Goel M."/>
            <person name="Jiao W.-B."/>
            <person name="Folz-Donahue K."/>
            <person name="Wang N."/>
            <person name="Rubio M."/>
            <person name="Liu C."/>
            <person name="Kukat C."/>
            <person name="Ruiz D."/>
            <person name="Huettel B."/>
            <person name="Schneeberger K."/>
        </authorList>
    </citation>
    <scope>NUCLEOTIDE SEQUENCE [LARGE SCALE GENOMIC DNA]</scope>
    <source>
        <strain evidence="4">cv. Rojo Pasion</strain>
    </source>
</reference>
<feature type="compositionally biased region" description="Basic and acidic residues" evidence="2">
    <location>
        <begin position="99"/>
        <end position="111"/>
    </location>
</feature>
<dbReference type="PANTHER" id="PTHR35476:SF2">
    <property type="entry name" value="MUCIN-LIKE PROTEIN"/>
    <property type="match status" value="1"/>
</dbReference>
<dbReference type="InterPro" id="IPR002885">
    <property type="entry name" value="PPR_rpt"/>
</dbReference>
<feature type="compositionally biased region" description="Basic and acidic residues" evidence="2">
    <location>
        <begin position="193"/>
        <end position="205"/>
    </location>
</feature>
<feature type="compositionally biased region" description="Polar residues" evidence="2">
    <location>
        <begin position="275"/>
        <end position="294"/>
    </location>
</feature>
<dbReference type="Pfam" id="PF01535">
    <property type="entry name" value="PPR"/>
    <property type="match status" value="4"/>
</dbReference>
<name>A0A6J5WPX2_PRUAR</name>
<gene>
    <name evidence="3" type="ORF">ORAREDHAP_LOCUS19920</name>
</gene>
<dbReference type="OrthoDB" id="547043at2759"/>
<proteinExistence type="predicted"/>
<evidence type="ECO:0008006" key="5">
    <source>
        <dbReference type="Google" id="ProtNLM"/>
    </source>
</evidence>
<dbReference type="PANTHER" id="PTHR35476">
    <property type="entry name" value="MUCIN-LIKE PROTEIN"/>
    <property type="match status" value="1"/>
</dbReference>
<evidence type="ECO:0000256" key="1">
    <source>
        <dbReference type="ARBA" id="ARBA00022737"/>
    </source>
</evidence>
<evidence type="ECO:0000313" key="3">
    <source>
        <dbReference type="EMBL" id="CAB4303579.1"/>
    </source>
</evidence>
<keyword evidence="4" id="KW-1185">Reference proteome</keyword>
<keyword evidence="1" id="KW-0677">Repeat</keyword>
<feature type="region of interest" description="Disordered" evidence="2">
    <location>
        <begin position="269"/>
        <end position="294"/>
    </location>
</feature>
<feature type="region of interest" description="Disordered" evidence="2">
    <location>
        <begin position="181"/>
        <end position="205"/>
    </location>
</feature>
<dbReference type="Gene3D" id="1.25.40.10">
    <property type="entry name" value="Tetratricopeptide repeat domain"/>
    <property type="match status" value="2"/>
</dbReference>
<protein>
    <recommendedName>
        <fullName evidence="5">Pentatricopeptide repeat-containing protein</fullName>
    </recommendedName>
</protein>
<dbReference type="EMBL" id="CAEKKB010000003">
    <property type="protein sequence ID" value="CAB4303579.1"/>
    <property type="molecule type" value="Genomic_DNA"/>
</dbReference>
<organism evidence="3 4">
    <name type="scientific">Prunus armeniaca</name>
    <name type="common">Apricot</name>
    <name type="synonym">Armeniaca vulgaris</name>
    <dbReference type="NCBI Taxonomy" id="36596"/>
    <lineage>
        <taxon>Eukaryota</taxon>
        <taxon>Viridiplantae</taxon>
        <taxon>Streptophyta</taxon>
        <taxon>Embryophyta</taxon>
        <taxon>Tracheophyta</taxon>
        <taxon>Spermatophyta</taxon>
        <taxon>Magnoliopsida</taxon>
        <taxon>eudicotyledons</taxon>
        <taxon>Gunneridae</taxon>
        <taxon>Pentapetalae</taxon>
        <taxon>rosids</taxon>
        <taxon>fabids</taxon>
        <taxon>Rosales</taxon>
        <taxon>Rosaceae</taxon>
        <taxon>Amygdaloideae</taxon>
        <taxon>Amygdaleae</taxon>
        <taxon>Prunus</taxon>
    </lineage>
</organism>
<accession>A0A6J5WPX2</accession>
<feature type="region of interest" description="Disordered" evidence="2">
    <location>
        <begin position="97"/>
        <end position="117"/>
    </location>
</feature>
<dbReference type="InterPro" id="IPR052851">
    <property type="entry name" value="GCD1_mitochondrial"/>
</dbReference>
<dbReference type="AlphaFoldDB" id="A0A6J5WPX2"/>
<sequence length="539" mass="60872">MQALKRIATKTEFQRLSSTITKTHFISSTNFFSSNSKKGDDDWNEAWETAWLPPDLSGSSSRAPWETDVNFSSSESSVVLPSDADLETKAFVEDMNENWNERRKPKEEKQQSENGSSLYSLDSIKKDYRIKKQRIHAGLWMKEIEKQEEAKLADLNSFGGGDDIERLLDSCSDIFDSANNDLENSKAPSASDLKNKPDGWETTSKAKDGNVWEMTQREEDILLQEFERRIAYNKFQIASFIKTHIFSRRRPIDGWKYMIEELGPNARKGKGSVTRLPSLSDASTQPFKEENSAMSGSSIMPFKERKIEDAHKLFDEFPQGNDLISWNTLTGDYLHVSQPQVIVDLFKKMCRSCFEASVTTVLNLLSAIGDLGSYLGGESLHGYRINIGFSLDLQVLTALIDMYAKNGQIDLGHRIFDGVAVKDVEVALRIMWKRRTWLWMRFLVVKSWTAMISGYSVHGQAGNAIRLFYTMEEGCQPHEVTFLAVLSACSHGGLVTEGVGCFEIMVCKYGFVPKVEHYGCMVDLLGRAGLLEEAHTLID</sequence>
<dbReference type="Proteomes" id="UP000507245">
    <property type="component" value="Unassembled WGS sequence"/>
</dbReference>
<dbReference type="InterPro" id="IPR011990">
    <property type="entry name" value="TPR-like_helical_dom_sf"/>
</dbReference>